<evidence type="ECO:0000313" key="2">
    <source>
        <dbReference type="EMBL" id="CAE8659981.1"/>
    </source>
</evidence>
<feature type="compositionally biased region" description="Basic and acidic residues" evidence="1">
    <location>
        <begin position="1"/>
        <end position="10"/>
    </location>
</feature>
<reference evidence="2" key="1">
    <citation type="submission" date="2021-02" db="EMBL/GenBank/DDBJ databases">
        <authorList>
            <person name="Dougan E. K."/>
            <person name="Rhodes N."/>
            <person name="Thang M."/>
            <person name="Chan C."/>
        </authorList>
    </citation>
    <scope>NUCLEOTIDE SEQUENCE</scope>
</reference>
<comment type="caution">
    <text evidence="2">The sequence shown here is derived from an EMBL/GenBank/DDBJ whole genome shotgun (WGS) entry which is preliminary data.</text>
</comment>
<dbReference type="EMBL" id="CAJNNW010016925">
    <property type="protein sequence ID" value="CAE8659981.1"/>
    <property type="molecule type" value="Genomic_DNA"/>
</dbReference>
<feature type="compositionally biased region" description="Low complexity" evidence="1">
    <location>
        <begin position="45"/>
        <end position="67"/>
    </location>
</feature>
<sequence length="101" mass="10607">TEVPEPRARTPSELCSSSELMSVPVRSPQQSSEVVISASGSGKEAGALKSTSSCSSLGSSLSTKAASDPQPLRRCQSQFKYTFSDGVVEPAAWCTSEALHR</sequence>
<organism evidence="2 3">
    <name type="scientific">Polarella glacialis</name>
    <name type="common">Dinoflagellate</name>
    <dbReference type="NCBI Taxonomy" id="89957"/>
    <lineage>
        <taxon>Eukaryota</taxon>
        <taxon>Sar</taxon>
        <taxon>Alveolata</taxon>
        <taxon>Dinophyceae</taxon>
        <taxon>Suessiales</taxon>
        <taxon>Suessiaceae</taxon>
        <taxon>Polarella</taxon>
    </lineage>
</organism>
<protein>
    <submittedName>
        <fullName evidence="2">Uncharacterized protein</fullName>
    </submittedName>
</protein>
<feature type="region of interest" description="Disordered" evidence="1">
    <location>
        <begin position="1"/>
        <end position="69"/>
    </location>
</feature>
<feature type="non-terminal residue" evidence="2">
    <location>
        <position position="101"/>
    </location>
</feature>
<dbReference type="AlphaFoldDB" id="A0A813J1R9"/>
<dbReference type="Proteomes" id="UP000626109">
    <property type="component" value="Unassembled WGS sequence"/>
</dbReference>
<accession>A0A813J1R9</accession>
<proteinExistence type="predicted"/>
<feature type="compositionally biased region" description="Polar residues" evidence="1">
    <location>
        <begin position="27"/>
        <end position="40"/>
    </location>
</feature>
<evidence type="ECO:0000313" key="3">
    <source>
        <dbReference type="Proteomes" id="UP000626109"/>
    </source>
</evidence>
<feature type="non-terminal residue" evidence="2">
    <location>
        <position position="1"/>
    </location>
</feature>
<gene>
    <name evidence="2" type="ORF">PGLA2088_LOCUS13970</name>
</gene>
<evidence type="ECO:0000256" key="1">
    <source>
        <dbReference type="SAM" id="MobiDB-lite"/>
    </source>
</evidence>
<name>A0A813J1R9_POLGL</name>